<dbReference type="InterPro" id="IPR042171">
    <property type="entry name" value="Acyl-CoA_hotdog"/>
</dbReference>
<dbReference type="SUPFAM" id="SSF54637">
    <property type="entry name" value="Thioesterase/thiol ester dehydrase-isomerase"/>
    <property type="match status" value="2"/>
</dbReference>
<reference evidence="6 7" key="1">
    <citation type="submission" date="2019-11" db="EMBL/GenBank/DDBJ databases">
        <authorList>
            <person name="He Y."/>
        </authorList>
    </citation>
    <scope>NUCLEOTIDE SEQUENCE [LARGE SCALE GENOMIC DNA]</scope>
    <source>
        <strain evidence="6 7">SCSIO 58843</strain>
    </source>
</reference>
<dbReference type="Pfam" id="PF13622">
    <property type="entry name" value="4HBT_3"/>
    <property type="match status" value="1"/>
</dbReference>
<dbReference type="Pfam" id="PF02551">
    <property type="entry name" value="Acyl_CoA_thio"/>
    <property type="match status" value="1"/>
</dbReference>
<sequence length="298" mass="32528">MPKHLVRHDPGRTTLLSTLLELLDLDATAPDRFEAITPAEGPPRLFGGQVAAQSLRATTLTVPDDRTVHSLHSYFIRPGRPGVPLELRVERIRDGRSFATRRVTAVQGDEAIFVLDASFHVHEDGHDWSEPLAPGVPGPDELPPRELFGRRPPWAPKDADGKAPRFRGPRAASLFELRPVNMGEDFSLHPAWVRLAEPIPDDPALHACALTYVSDMAVVRAAVAPDASPTWGGASLDHAVWFHRPLRVDEWLLFSASPLTNHGARGLARGSFHAADGTLVASFVQECLLRSTGMPPPP</sequence>
<gene>
    <name evidence="6" type="ORF">GH723_07010</name>
</gene>
<protein>
    <submittedName>
        <fullName evidence="6">Acyl-CoA thioesterase II</fullName>
    </submittedName>
</protein>
<organism evidence="6 7">
    <name type="scientific">Actinomarinicola tropica</name>
    <dbReference type="NCBI Taxonomy" id="2789776"/>
    <lineage>
        <taxon>Bacteria</taxon>
        <taxon>Bacillati</taxon>
        <taxon>Actinomycetota</taxon>
        <taxon>Acidimicrobiia</taxon>
        <taxon>Acidimicrobiales</taxon>
        <taxon>Iamiaceae</taxon>
        <taxon>Actinomarinicola</taxon>
    </lineage>
</organism>
<feature type="domain" description="Acyl-CoA thioesterase-like N-terminal HotDog" evidence="5">
    <location>
        <begin position="44"/>
        <end position="119"/>
    </location>
</feature>
<evidence type="ECO:0000259" key="4">
    <source>
        <dbReference type="Pfam" id="PF02551"/>
    </source>
</evidence>
<evidence type="ECO:0000259" key="5">
    <source>
        <dbReference type="Pfam" id="PF13622"/>
    </source>
</evidence>
<dbReference type="EMBL" id="CP045851">
    <property type="protein sequence ID" value="QGG94876.1"/>
    <property type="molecule type" value="Genomic_DNA"/>
</dbReference>
<dbReference type="KEGG" id="atq:GH723_07010"/>
<dbReference type="Gene3D" id="2.40.160.210">
    <property type="entry name" value="Acyl-CoA thioesterase, double hotdog domain"/>
    <property type="match status" value="1"/>
</dbReference>
<dbReference type="CDD" id="cd03445">
    <property type="entry name" value="Thioesterase_II_repeat2"/>
    <property type="match status" value="1"/>
</dbReference>
<feature type="region of interest" description="Disordered" evidence="3">
    <location>
        <begin position="145"/>
        <end position="166"/>
    </location>
</feature>
<dbReference type="PANTHER" id="PTHR11066:SF34">
    <property type="entry name" value="ACYL-COENZYME A THIOESTERASE 8"/>
    <property type="match status" value="1"/>
</dbReference>
<keyword evidence="7" id="KW-1185">Reference proteome</keyword>
<evidence type="ECO:0000256" key="2">
    <source>
        <dbReference type="ARBA" id="ARBA00022801"/>
    </source>
</evidence>
<dbReference type="AlphaFoldDB" id="A0A5Q2RKE4"/>
<evidence type="ECO:0000313" key="7">
    <source>
        <dbReference type="Proteomes" id="UP000334019"/>
    </source>
</evidence>
<dbReference type="PANTHER" id="PTHR11066">
    <property type="entry name" value="ACYL-COA THIOESTERASE"/>
    <property type="match status" value="1"/>
</dbReference>
<name>A0A5Q2RKE4_9ACTN</name>
<keyword evidence="2" id="KW-0378">Hydrolase</keyword>
<dbReference type="GO" id="GO:0009062">
    <property type="term" value="P:fatty acid catabolic process"/>
    <property type="evidence" value="ECO:0007669"/>
    <property type="project" value="TreeGrafter"/>
</dbReference>
<evidence type="ECO:0000313" key="6">
    <source>
        <dbReference type="EMBL" id="QGG94876.1"/>
    </source>
</evidence>
<accession>A0A5Q2RKE4</accession>
<dbReference type="InterPro" id="IPR029069">
    <property type="entry name" value="HotDog_dom_sf"/>
</dbReference>
<dbReference type="GO" id="GO:0047617">
    <property type="term" value="F:fatty acyl-CoA hydrolase activity"/>
    <property type="evidence" value="ECO:0007669"/>
    <property type="project" value="InterPro"/>
</dbReference>
<dbReference type="InterPro" id="IPR003703">
    <property type="entry name" value="Acyl_CoA_thio"/>
</dbReference>
<comment type="similarity">
    <text evidence="1">Belongs to the C/M/P thioester hydrolase family.</text>
</comment>
<feature type="domain" description="Acyl-CoA thioesterase 2 C-terminal" evidence="4">
    <location>
        <begin position="183"/>
        <end position="286"/>
    </location>
</feature>
<dbReference type="InterPro" id="IPR025652">
    <property type="entry name" value="TesB_C"/>
</dbReference>
<dbReference type="GO" id="GO:0006637">
    <property type="term" value="P:acyl-CoA metabolic process"/>
    <property type="evidence" value="ECO:0007669"/>
    <property type="project" value="InterPro"/>
</dbReference>
<dbReference type="Proteomes" id="UP000334019">
    <property type="component" value="Chromosome"/>
</dbReference>
<proteinExistence type="inferred from homology"/>
<dbReference type="InterPro" id="IPR049449">
    <property type="entry name" value="TesB_ACOT8-like_N"/>
</dbReference>
<evidence type="ECO:0000256" key="1">
    <source>
        <dbReference type="ARBA" id="ARBA00006538"/>
    </source>
</evidence>
<evidence type="ECO:0000256" key="3">
    <source>
        <dbReference type="SAM" id="MobiDB-lite"/>
    </source>
</evidence>
<dbReference type="CDD" id="cd03444">
    <property type="entry name" value="Thioesterase_II_repeat1"/>
    <property type="match status" value="1"/>
</dbReference>